<feature type="signal peptide" evidence="8">
    <location>
        <begin position="1"/>
        <end position="24"/>
    </location>
</feature>
<dbReference type="AlphaFoldDB" id="A0A0B0HCZ7"/>
<dbReference type="EMBL" id="JRAA01000001">
    <property type="protein sequence ID" value="KHF25789.1"/>
    <property type="molecule type" value="Genomic_DNA"/>
</dbReference>
<evidence type="ECO:0000313" key="10">
    <source>
        <dbReference type="EMBL" id="KHF25789.1"/>
    </source>
</evidence>
<dbReference type="GO" id="GO:0016491">
    <property type="term" value="F:oxidoreductase activity"/>
    <property type="evidence" value="ECO:0007669"/>
    <property type="project" value="TreeGrafter"/>
</dbReference>
<dbReference type="InterPro" id="IPR023155">
    <property type="entry name" value="Cyt_c-552/4"/>
</dbReference>
<gene>
    <name evidence="10" type="ORF">JV46_19400</name>
</gene>
<feature type="transmembrane region" description="Helical" evidence="7">
    <location>
        <begin position="511"/>
        <end position="533"/>
    </location>
</feature>
<keyword evidence="3" id="KW-0479">Metal-binding</keyword>
<evidence type="ECO:0000256" key="3">
    <source>
        <dbReference type="ARBA" id="ARBA00022723"/>
    </source>
</evidence>
<dbReference type="InterPro" id="IPR051829">
    <property type="entry name" value="Multiheme_Cytochr_ET"/>
</dbReference>
<evidence type="ECO:0000256" key="6">
    <source>
        <dbReference type="ARBA" id="ARBA00023004"/>
    </source>
</evidence>
<dbReference type="NCBIfam" id="TIGR04315">
    <property type="entry name" value="octaheme_Shew"/>
    <property type="match status" value="1"/>
</dbReference>
<dbReference type="InterPro" id="IPR036280">
    <property type="entry name" value="Multihaem_cyt_sf"/>
</dbReference>
<keyword evidence="5" id="KW-0249">Electron transport</keyword>
<evidence type="ECO:0000259" key="9">
    <source>
        <dbReference type="Pfam" id="PF13435"/>
    </source>
</evidence>
<accession>A0A0B0HCZ7</accession>
<dbReference type="Pfam" id="PF11783">
    <property type="entry name" value="Cytochrome_cB"/>
    <property type="match status" value="1"/>
</dbReference>
<evidence type="ECO:0000256" key="4">
    <source>
        <dbReference type="ARBA" id="ARBA00022729"/>
    </source>
</evidence>
<dbReference type="STRING" id="2340.JV46_19400"/>
<evidence type="ECO:0000256" key="2">
    <source>
        <dbReference type="ARBA" id="ARBA00022617"/>
    </source>
</evidence>
<keyword evidence="4 8" id="KW-0732">Signal</keyword>
<keyword evidence="6" id="KW-0408">Iron</keyword>
<dbReference type="PANTHER" id="PTHR35038:SF5">
    <property type="entry name" value="CYTOCHROME C-TYPE PROTEIN NRFB"/>
    <property type="match status" value="1"/>
</dbReference>
<dbReference type="Gene3D" id="1.10.3820.10">
    <property type="entry name" value="Di-heme elbow motif domain"/>
    <property type="match status" value="1"/>
</dbReference>
<evidence type="ECO:0000256" key="5">
    <source>
        <dbReference type="ARBA" id="ARBA00022982"/>
    </source>
</evidence>
<organism evidence="10 11">
    <name type="scientific">Solemya velum gill symbiont</name>
    <dbReference type="NCBI Taxonomy" id="2340"/>
    <lineage>
        <taxon>Bacteria</taxon>
        <taxon>Pseudomonadati</taxon>
        <taxon>Pseudomonadota</taxon>
        <taxon>Gammaproteobacteria</taxon>
        <taxon>sulfur-oxidizing symbionts</taxon>
    </lineage>
</organism>
<feature type="chain" id="PRO_5002074866" description="Cytochrome c-552/4 domain-containing protein" evidence="8">
    <location>
        <begin position="25"/>
        <end position="540"/>
    </location>
</feature>
<dbReference type="GO" id="GO:0046872">
    <property type="term" value="F:metal ion binding"/>
    <property type="evidence" value="ECO:0007669"/>
    <property type="project" value="UniProtKB-KW"/>
</dbReference>
<dbReference type="PANTHER" id="PTHR35038">
    <property type="entry name" value="DISSIMILATORY SULFITE REDUCTASE SIRA"/>
    <property type="match status" value="1"/>
</dbReference>
<comment type="caution">
    <text evidence="10">The sequence shown here is derived from an EMBL/GenBank/DDBJ whole genome shotgun (WGS) entry which is preliminary data.</text>
</comment>
<dbReference type="PATRIC" id="fig|2340.3.peg.303"/>
<feature type="domain" description="Cytochrome c-552/4" evidence="9">
    <location>
        <begin position="62"/>
        <end position="141"/>
    </location>
</feature>
<evidence type="ECO:0000256" key="7">
    <source>
        <dbReference type="SAM" id="Phobius"/>
    </source>
</evidence>
<protein>
    <recommendedName>
        <fullName evidence="9">Cytochrome c-552/4 domain-containing protein</fullName>
    </recommendedName>
</protein>
<dbReference type="InterPro" id="IPR038266">
    <property type="entry name" value="NapC/NirT_cytc_sf"/>
</dbReference>
<dbReference type="Gene3D" id="1.10.1130.10">
    <property type="entry name" value="Flavocytochrome C3, Chain A"/>
    <property type="match status" value="1"/>
</dbReference>
<keyword evidence="7" id="KW-0812">Transmembrane</keyword>
<keyword evidence="7" id="KW-0472">Membrane</keyword>
<evidence type="ECO:0000313" key="11">
    <source>
        <dbReference type="Proteomes" id="UP000030856"/>
    </source>
</evidence>
<keyword evidence="2" id="KW-0349">Heme</keyword>
<name>A0A0B0HCZ7_SOVGS</name>
<reference evidence="10 11" key="1">
    <citation type="journal article" date="2014" name="BMC Genomics">
        <title>The genome of the intracellular bacterium of the coastal bivalve, Solemya velum: a blueprint for thriving in and out of symbiosis.</title>
        <authorList>
            <person name="Dmytrenko O."/>
            <person name="Russell S.L."/>
            <person name="Loo W.T."/>
            <person name="Fontanez K.M."/>
            <person name="Liao L."/>
            <person name="Roeselers G."/>
            <person name="Sharma R."/>
            <person name="Stewart F.J."/>
            <person name="Newton I.L."/>
            <person name="Woyke T."/>
            <person name="Wu D."/>
            <person name="Lang J.M."/>
            <person name="Eisen J.A."/>
            <person name="Cavanaugh C.M."/>
        </authorList>
    </citation>
    <scope>NUCLEOTIDE SEQUENCE [LARGE SCALE GENOMIC DNA]</scope>
    <source>
        <strain evidence="10 11">WH</strain>
    </source>
</reference>
<keyword evidence="1" id="KW-0813">Transport</keyword>
<dbReference type="Proteomes" id="UP000030856">
    <property type="component" value="Unassembled WGS sequence"/>
</dbReference>
<dbReference type="PIRSF" id="PIRSF039014">
    <property type="entry name" value="OTR_cyc"/>
    <property type="match status" value="1"/>
</dbReference>
<evidence type="ECO:0000256" key="8">
    <source>
        <dbReference type="SAM" id="SignalP"/>
    </source>
</evidence>
<dbReference type="eggNOG" id="ENOG502Z8B5">
    <property type="taxonomic scope" value="Bacteria"/>
</dbReference>
<dbReference type="Pfam" id="PF13435">
    <property type="entry name" value="Cytochrome_C554"/>
    <property type="match status" value="1"/>
</dbReference>
<dbReference type="SUPFAM" id="SSF48695">
    <property type="entry name" value="Multiheme cytochromes"/>
    <property type="match status" value="1"/>
</dbReference>
<dbReference type="OrthoDB" id="9788513at2"/>
<keyword evidence="11" id="KW-1185">Reference proteome</keyword>
<dbReference type="InterPro" id="IPR024673">
    <property type="entry name" value="Octahem_Cyt_c"/>
</dbReference>
<keyword evidence="7" id="KW-1133">Transmembrane helix</keyword>
<evidence type="ECO:0000256" key="1">
    <source>
        <dbReference type="ARBA" id="ARBA00022448"/>
    </source>
</evidence>
<proteinExistence type="predicted"/>
<sequence length="540" mass="60013">MKNTLFRAVCCALSGLLLSGSLLASLEKPENQSEPISNSTADHSKFEELQKEFGKGPEVTKACLGCHTEASKQLHQTKHWNWKFTNPETGQTLGKSTIVNNFCLSVSTNLPRCTSCHIGYGWKDDTFDFTSEVNVDCLVCHDTTGTYKKYPAGAGHPAYVDKPFPPKGGKKIFKAVDLQAVAQSVGKTSRETCGACHFYGGGGDGVKHGDMDSSMTNPDKQLDVHMGTDGLDFVCADCHTTDGHETQGSRYNITAKDTHRIDIIGRDDKSRASCESCHGMTPHEETINDKLNDHTDRVACQTCHIPKFARGGKPSKTWWDWSTAGRKTADGKHIMEKDENGYVTYVTKKGNFEWGENLVPEYAWLSGNIRYRELEEKVDPESITALNTFDGSYADKDSRIWPFKVMRGKQPYDKVNNTLAIAHLFGKDKDAYWKSYSWDKALAAAMKNVGANFSGEYGFLETTMHWPLAHMIAPKEEALQCSDCHAKDGRLASLTDFYLPGRDSNKWVDTIGWLAVVGTIGGVFTHGFGRLVANRRRKRQ</sequence>